<dbReference type="EMBL" id="DTEN01000189">
    <property type="protein sequence ID" value="HGI74953.1"/>
    <property type="molecule type" value="Genomic_DNA"/>
</dbReference>
<proteinExistence type="predicted"/>
<accession>A0A7V3YLN0</accession>
<evidence type="ECO:0000313" key="1">
    <source>
        <dbReference type="EMBL" id="HGI74953.1"/>
    </source>
</evidence>
<sequence>MVMTVEEKVELAQKIFQRLQKQVQRRGSSKFSSEWSKWSVYASRRGFTRALAMARVLRDSPSLRDEPRGQYRIIAQVAEALRKELEPLAPSDLADVLGYVRWMLVAEKL</sequence>
<reference evidence="1" key="1">
    <citation type="journal article" date="2020" name="mSystems">
        <title>Genome- and Community-Level Interaction Insights into Carbon Utilization and Element Cycling Functions of Hydrothermarchaeota in Hydrothermal Sediment.</title>
        <authorList>
            <person name="Zhou Z."/>
            <person name="Liu Y."/>
            <person name="Xu W."/>
            <person name="Pan J."/>
            <person name="Luo Z.H."/>
            <person name="Li M."/>
        </authorList>
    </citation>
    <scope>NUCLEOTIDE SEQUENCE [LARGE SCALE GENOMIC DNA]</scope>
    <source>
        <strain evidence="1">SpSt-716</strain>
    </source>
</reference>
<dbReference type="AlphaFoldDB" id="A0A7V3YLN0"/>
<organism evidence="1">
    <name type="scientific">Candidatus Caldatribacterium californiense</name>
    <dbReference type="NCBI Taxonomy" id="1454726"/>
    <lineage>
        <taxon>Bacteria</taxon>
        <taxon>Pseudomonadati</taxon>
        <taxon>Atribacterota</taxon>
        <taxon>Atribacteria</taxon>
        <taxon>Atribacterales</taxon>
        <taxon>Candidatus Caldatribacteriaceae</taxon>
        <taxon>Candidatus Caldatribacterium</taxon>
    </lineage>
</organism>
<name>A0A7V3YLN0_9BACT</name>
<gene>
    <name evidence="1" type="ORF">ENU96_04685</name>
</gene>
<protein>
    <submittedName>
        <fullName evidence="1">Uncharacterized protein</fullName>
    </submittedName>
</protein>
<comment type="caution">
    <text evidence="1">The sequence shown here is derived from an EMBL/GenBank/DDBJ whole genome shotgun (WGS) entry which is preliminary data.</text>
</comment>